<dbReference type="Proteomes" id="UP000736164">
    <property type="component" value="Unassembled WGS sequence"/>
</dbReference>
<evidence type="ECO:0000256" key="10">
    <source>
        <dbReference type="ARBA" id="ARBA00023242"/>
    </source>
</evidence>
<evidence type="ECO:0000256" key="3">
    <source>
        <dbReference type="ARBA" id="ARBA00008028"/>
    </source>
</evidence>
<reference evidence="15" key="1">
    <citation type="journal article" date="2021" name="Cell">
        <title>Tracing the genetic footprints of vertebrate landing in non-teleost ray-finned fishes.</title>
        <authorList>
            <person name="Bi X."/>
            <person name="Wang K."/>
            <person name="Yang L."/>
            <person name="Pan H."/>
            <person name="Jiang H."/>
            <person name="Wei Q."/>
            <person name="Fang M."/>
            <person name="Yu H."/>
            <person name="Zhu C."/>
            <person name="Cai Y."/>
            <person name="He Y."/>
            <person name="Gan X."/>
            <person name="Zeng H."/>
            <person name="Yu D."/>
            <person name="Zhu Y."/>
            <person name="Jiang H."/>
            <person name="Qiu Q."/>
            <person name="Yang H."/>
            <person name="Zhang Y.E."/>
            <person name="Wang W."/>
            <person name="Zhu M."/>
            <person name="He S."/>
            <person name="Zhang G."/>
        </authorList>
    </citation>
    <scope>NUCLEOTIDE SEQUENCE</scope>
    <source>
        <strain evidence="15">Allg_001</strain>
    </source>
</reference>
<dbReference type="GO" id="GO:0005525">
    <property type="term" value="F:GTP binding"/>
    <property type="evidence" value="ECO:0007669"/>
    <property type="project" value="UniProtKB-KW"/>
</dbReference>
<evidence type="ECO:0000256" key="11">
    <source>
        <dbReference type="ARBA" id="ARBA00040533"/>
    </source>
</evidence>
<dbReference type="InterPro" id="IPR002041">
    <property type="entry name" value="Ran_GTPase"/>
</dbReference>
<dbReference type="PANTHER" id="PTHR24071:SF17">
    <property type="entry name" value="GTP-BINDING NUCLEAR PROTEIN RAN"/>
    <property type="match status" value="1"/>
</dbReference>
<dbReference type="GO" id="GO:0005737">
    <property type="term" value="C:cytoplasm"/>
    <property type="evidence" value="ECO:0007669"/>
    <property type="project" value="TreeGrafter"/>
</dbReference>
<keyword evidence="7" id="KW-0460">Magnesium</keyword>
<keyword evidence="8 14" id="KW-0653">Protein transport</keyword>
<dbReference type="GO" id="GO:0006606">
    <property type="term" value="P:protein import into nucleus"/>
    <property type="evidence" value="ECO:0007669"/>
    <property type="project" value="TreeGrafter"/>
</dbReference>
<evidence type="ECO:0000256" key="2">
    <source>
        <dbReference type="ARBA" id="ARBA00004259"/>
    </source>
</evidence>
<dbReference type="InterPro" id="IPR027417">
    <property type="entry name" value="P-loop_NTPase"/>
</dbReference>
<feature type="non-terminal residue" evidence="15">
    <location>
        <position position="1"/>
    </location>
</feature>
<dbReference type="SMART" id="SM00173">
    <property type="entry name" value="RAS"/>
    <property type="match status" value="1"/>
</dbReference>
<comment type="function">
    <text evidence="13">GTPase involved in nucleocytoplasmic transport, participating both to the import and the export from the nucleus of proteins and RNAs. Switches between a cytoplasmic GDP- and a nuclear GTP-bound state by nucleotide exchange and GTP hydrolysis. Nuclear import receptors such as importin beta bind their substrates only in the absence of GTP-bound RAN and release them upon direct interaction with GTP-bound RAN, while export receptors behave in the opposite way. Thereby, RAN controls cargo loading and release by transport receptors in the proper compartment and ensures the directionality of the transport. Interaction with RANBP1 induces a conformation change in the complex formed by XPO1 and RAN that triggers the release of the nuclear export signal of cargo proteins. RAN (GTP-bound form) triggers microtubule assembly at mitotic chromosomes and is required for normal mitotic spindle assembly and chromosome segregation. Required for normal progress through mitosis.</text>
</comment>
<comment type="subcellular location">
    <subcellularLocation>
        <location evidence="2">Nucleus envelope</location>
    </subcellularLocation>
</comment>
<evidence type="ECO:0000256" key="13">
    <source>
        <dbReference type="ARBA" id="ARBA00056773"/>
    </source>
</evidence>
<evidence type="ECO:0000256" key="9">
    <source>
        <dbReference type="ARBA" id="ARBA00023134"/>
    </source>
</evidence>
<dbReference type="CDD" id="cd00877">
    <property type="entry name" value="Ran"/>
    <property type="match status" value="1"/>
</dbReference>
<dbReference type="PANTHER" id="PTHR24071">
    <property type="entry name" value="RAN GTPASE"/>
    <property type="match status" value="1"/>
</dbReference>
<dbReference type="SUPFAM" id="SSF52540">
    <property type="entry name" value="P-loop containing nucleoside triphosphate hydrolases"/>
    <property type="match status" value="1"/>
</dbReference>
<evidence type="ECO:0000313" key="16">
    <source>
        <dbReference type="Proteomes" id="UP000736164"/>
    </source>
</evidence>
<dbReference type="FunFam" id="3.40.50.300:FF:000131">
    <property type="entry name" value="GTP-binding nuclear protein Ran"/>
    <property type="match status" value="1"/>
</dbReference>
<accession>A0A8J7NG52</accession>
<name>A0A8J7NG52_ATRSP</name>
<dbReference type="AlphaFoldDB" id="A0A8J7NG52"/>
<keyword evidence="16" id="KW-1185">Reference proteome</keyword>
<dbReference type="GO" id="GO:0000054">
    <property type="term" value="P:ribosomal subunit export from nucleus"/>
    <property type="evidence" value="ECO:0007669"/>
    <property type="project" value="TreeGrafter"/>
</dbReference>
<dbReference type="Gene3D" id="3.40.50.300">
    <property type="entry name" value="P-loop containing nucleotide triphosphate hydrolases"/>
    <property type="match status" value="1"/>
</dbReference>
<dbReference type="PROSITE" id="PS51418">
    <property type="entry name" value="RAN"/>
    <property type="match status" value="1"/>
</dbReference>
<gene>
    <name evidence="15" type="primary">Ran_1</name>
    <name evidence="15" type="ORF">GTO95_0003934</name>
</gene>
<keyword evidence="9 14" id="KW-0342">GTP-binding</keyword>
<evidence type="ECO:0000256" key="1">
    <source>
        <dbReference type="ARBA" id="ARBA00001946"/>
    </source>
</evidence>
<protein>
    <recommendedName>
        <fullName evidence="11 14">GTP-binding nuclear protein Ran</fullName>
    </recommendedName>
</protein>
<organism evidence="15 16">
    <name type="scientific">Atractosteus spatula</name>
    <name type="common">Alligator gar</name>
    <name type="synonym">Lepisosteus spatula</name>
    <dbReference type="NCBI Taxonomy" id="7917"/>
    <lineage>
        <taxon>Eukaryota</taxon>
        <taxon>Metazoa</taxon>
        <taxon>Chordata</taxon>
        <taxon>Craniata</taxon>
        <taxon>Vertebrata</taxon>
        <taxon>Euteleostomi</taxon>
        <taxon>Actinopterygii</taxon>
        <taxon>Neopterygii</taxon>
        <taxon>Holostei</taxon>
        <taxon>Semionotiformes</taxon>
        <taxon>Lepisosteidae</taxon>
        <taxon>Atractosteus</taxon>
    </lineage>
</organism>
<keyword evidence="6" id="KW-0378">Hydrolase</keyword>
<comment type="caution">
    <text evidence="15">The sequence shown here is derived from an EMBL/GenBank/DDBJ whole genome shotgun (WGS) entry which is preliminary data.</text>
</comment>
<keyword evidence="5 14" id="KW-0547">Nucleotide-binding</keyword>
<dbReference type="PRINTS" id="PR00627">
    <property type="entry name" value="GTPRANTC4"/>
</dbReference>
<evidence type="ECO:0000256" key="5">
    <source>
        <dbReference type="ARBA" id="ARBA00022741"/>
    </source>
</evidence>
<feature type="non-terminal residue" evidence="15">
    <location>
        <position position="284"/>
    </location>
</feature>
<evidence type="ECO:0000256" key="8">
    <source>
        <dbReference type="ARBA" id="ARBA00022927"/>
    </source>
</evidence>
<dbReference type="SMART" id="SM00175">
    <property type="entry name" value="RAB"/>
    <property type="match status" value="1"/>
</dbReference>
<dbReference type="SMART" id="SM00176">
    <property type="entry name" value="RAN"/>
    <property type="match status" value="1"/>
</dbReference>
<dbReference type="SMART" id="SM00174">
    <property type="entry name" value="RHO"/>
    <property type="match status" value="1"/>
</dbReference>
<evidence type="ECO:0000256" key="12">
    <source>
        <dbReference type="ARBA" id="ARBA00049117"/>
    </source>
</evidence>
<keyword evidence="4 14" id="KW-0813">Transport</keyword>
<evidence type="ECO:0000256" key="14">
    <source>
        <dbReference type="RuleBase" id="RU363057"/>
    </source>
</evidence>
<sequence length="284" mass="31494">QLVLVGDGGTGKTTFVKRHLTGEFEKKYVATLGVEVHPLVFHTNRGAIKFNVWDTAGQEKFGGLRDGYYIQGTLSVHLWPVFHLSVLSLAAQCAIIMFDVTSRVTYKNVPNWHRDLVRVCENIPIVLCGNKVDIKDRKVKAKSIVFHRKKNLQYYDISAKSNYNFEKPFLWLARKLIGDPNLEFVAMPALAPPEVSMDPSLAAQYEHDLKVQAGPATLLPGAFLERHLTVLTQHTTLCAPPVTLLAAHSAVGTVGLTVLSVRAVSLLQSLLTLLWALWGSQCCH</sequence>
<dbReference type="EMBL" id="JAAWVO010002108">
    <property type="protein sequence ID" value="MBN3311769.1"/>
    <property type="molecule type" value="Genomic_DNA"/>
</dbReference>
<evidence type="ECO:0000313" key="15">
    <source>
        <dbReference type="EMBL" id="MBN3311769.1"/>
    </source>
</evidence>
<comment type="function">
    <text evidence="14">GTP-binding protein involved in nucleocytoplasmic transport. Required for the import of protein into the nucleus and also for RNA export. Involved in chromatin condensation and control of cell cycle.</text>
</comment>
<evidence type="ECO:0000256" key="7">
    <source>
        <dbReference type="ARBA" id="ARBA00022842"/>
    </source>
</evidence>
<comment type="catalytic activity">
    <reaction evidence="12">
        <text>GTP + H2O = GDP + phosphate + H(+)</text>
        <dbReference type="Rhea" id="RHEA:19669"/>
        <dbReference type="ChEBI" id="CHEBI:15377"/>
        <dbReference type="ChEBI" id="CHEBI:15378"/>
        <dbReference type="ChEBI" id="CHEBI:37565"/>
        <dbReference type="ChEBI" id="CHEBI:43474"/>
        <dbReference type="ChEBI" id="CHEBI:58189"/>
    </reaction>
    <physiologicalReaction direction="left-to-right" evidence="12">
        <dbReference type="Rhea" id="RHEA:19670"/>
    </physiologicalReaction>
</comment>
<evidence type="ECO:0000256" key="6">
    <source>
        <dbReference type="ARBA" id="ARBA00022801"/>
    </source>
</evidence>
<dbReference type="Pfam" id="PF00071">
    <property type="entry name" value="Ras"/>
    <property type="match status" value="2"/>
</dbReference>
<dbReference type="GO" id="GO:0003924">
    <property type="term" value="F:GTPase activity"/>
    <property type="evidence" value="ECO:0007669"/>
    <property type="project" value="InterPro"/>
</dbReference>
<dbReference type="GO" id="GO:0005635">
    <property type="term" value="C:nuclear envelope"/>
    <property type="evidence" value="ECO:0007669"/>
    <property type="project" value="UniProtKB-SubCell"/>
</dbReference>
<dbReference type="InterPro" id="IPR001806">
    <property type="entry name" value="Small_GTPase"/>
</dbReference>
<dbReference type="PROSITE" id="PS51419">
    <property type="entry name" value="RAB"/>
    <property type="match status" value="1"/>
</dbReference>
<evidence type="ECO:0000256" key="4">
    <source>
        <dbReference type="ARBA" id="ARBA00022448"/>
    </source>
</evidence>
<proteinExistence type="inferred from homology"/>
<comment type="similarity">
    <text evidence="3 14">Belongs to the small GTPase superfamily. Ran family.</text>
</comment>
<keyword evidence="10 14" id="KW-0539">Nucleus</keyword>
<comment type="cofactor">
    <cofactor evidence="1">
        <name>Mg(2+)</name>
        <dbReference type="ChEBI" id="CHEBI:18420"/>
    </cofactor>
</comment>